<evidence type="ECO:0000256" key="3">
    <source>
        <dbReference type="PROSITE-ProRule" id="PRU00339"/>
    </source>
</evidence>
<keyword evidence="2 3" id="KW-0802">TPR repeat</keyword>
<feature type="repeat" description="TPR" evidence="3">
    <location>
        <begin position="117"/>
        <end position="150"/>
    </location>
</feature>
<feature type="repeat" description="TPR" evidence="3">
    <location>
        <begin position="49"/>
        <end position="82"/>
    </location>
</feature>
<keyword evidence="1" id="KW-0677">Repeat</keyword>
<dbReference type="PANTHER" id="PTHR44227:SF3">
    <property type="entry name" value="PROTEIN O-MANNOSYL-TRANSFERASE TMTC4"/>
    <property type="match status" value="1"/>
</dbReference>
<reference evidence="4 5" key="1">
    <citation type="submission" date="2024-06" db="EMBL/GenBank/DDBJ databases">
        <authorList>
            <person name="Woo H."/>
        </authorList>
    </citation>
    <scope>NUCLEOTIDE SEQUENCE [LARGE SCALE GENOMIC DNA]</scope>
    <source>
        <strain evidence="4 5">Si-c</strain>
    </source>
</reference>
<dbReference type="Gene3D" id="3.40.50.300">
    <property type="entry name" value="P-loop containing nucleotide triphosphate hydrolases"/>
    <property type="match status" value="1"/>
</dbReference>
<dbReference type="Gene3D" id="1.25.40.10">
    <property type="entry name" value="Tetratricopeptide repeat domain"/>
    <property type="match status" value="1"/>
</dbReference>
<dbReference type="InterPro" id="IPR011990">
    <property type="entry name" value="TPR-like_helical_dom_sf"/>
</dbReference>
<protein>
    <submittedName>
        <fullName evidence="4">Sulfotransferase</fullName>
    </submittedName>
</protein>
<dbReference type="PROSITE" id="PS50005">
    <property type="entry name" value="TPR"/>
    <property type="match status" value="3"/>
</dbReference>
<sequence length="532" mass="58409">MAQAGNPILPLAPAVEQRLRQARAESATGQAVSAYRIMVQAVALAPEHPEVLRWMAITAGNVGDHDRAAESFQHALQALPDDADLHSGLGMALYRLGRHAAAVAHLQRVCDLAPQSPRAWYNLAEALHPQAQTAAAIAALQRALAMDPGFTRARVSLARVQISTGQTETAAANLRTVLDRDPGCVDAWVVLANLKTLAFDAEDVRRLDACMATANLEAGDRARLGFVLARALEDQDDYDRAWAVLQRANATRRQCVRWDSAGEHMRVEAMLQVFRDPMASATEPGLGSEAIFVASLPRSGSTLVEQILASHHEVEGANEITDLASVINGETARRHEAFPLWLQRAQADDWQRLGEAYLARTACWRRGKPRMTDKNLLNWLLAGTALSMLPAAKVVVVRRDPVETCLGCYRQWFHGDEGFSCSLEEMAVVYGDFWRLTRFWLGAFPGRIFDLAYADLVLQPERTIRQLLEFCELPFDPACLAPHQTSRAVLSTPSAAQVRQPIHRGVSRVAHYGSKLDSLRGYLRAAGVPADG</sequence>
<name>A0ABV3QFC5_9GAMM</name>
<organism evidence="4 5">
    <name type="scientific">Rhodanobacter lycopersici</name>
    <dbReference type="NCBI Taxonomy" id="3162487"/>
    <lineage>
        <taxon>Bacteria</taxon>
        <taxon>Pseudomonadati</taxon>
        <taxon>Pseudomonadota</taxon>
        <taxon>Gammaproteobacteria</taxon>
        <taxon>Lysobacterales</taxon>
        <taxon>Rhodanobacteraceae</taxon>
        <taxon>Rhodanobacter</taxon>
    </lineage>
</organism>
<dbReference type="PANTHER" id="PTHR44227">
    <property type="match status" value="1"/>
</dbReference>
<evidence type="ECO:0000313" key="5">
    <source>
        <dbReference type="Proteomes" id="UP001556220"/>
    </source>
</evidence>
<dbReference type="InterPro" id="IPR027417">
    <property type="entry name" value="P-loop_NTPase"/>
</dbReference>
<dbReference type="Proteomes" id="UP001556220">
    <property type="component" value="Unassembled WGS sequence"/>
</dbReference>
<gene>
    <name evidence="4" type="ORF">ABQJ54_12080</name>
</gene>
<evidence type="ECO:0000256" key="1">
    <source>
        <dbReference type="ARBA" id="ARBA00022737"/>
    </source>
</evidence>
<dbReference type="SUPFAM" id="SSF48452">
    <property type="entry name" value="TPR-like"/>
    <property type="match status" value="1"/>
</dbReference>
<evidence type="ECO:0000313" key="4">
    <source>
        <dbReference type="EMBL" id="MEW9572490.1"/>
    </source>
</evidence>
<dbReference type="RefSeq" id="WP_367854561.1">
    <property type="nucleotide sequence ID" value="NZ_JBFOHK010000003.1"/>
</dbReference>
<keyword evidence="5" id="KW-1185">Reference proteome</keyword>
<evidence type="ECO:0000256" key="2">
    <source>
        <dbReference type="ARBA" id="ARBA00022803"/>
    </source>
</evidence>
<dbReference type="InterPro" id="IPR019734">
    <property type="entry name" value="TPR_rpt"/>
</dbReference>
<proteinExistence type="predicted"/>
<accession>A0ABV3QFC5</accession>
<dbReference type="Pfam" id="PF14559">
    <property type="entry name" value="TPR_19"/>
    <property type="match status" value="1"/>
</dbReference>
<dbReference type="EMBL" id="JBFOHK010000003">
    <property type="protein sequence ID" value="MEW9572490.1"/>
    <property type="molecule type" value="Genomic_DNA"/>
</dbReference>
<comment type="caution">
    <text evidence="4">The sequence shown here is derived from an EMBL/GenBank/DDBJ whole genome shotgun (WGS) entry which is preliminary data.</text>
</comment>
<dbReference type="SUPFAM" id="SSF52540">
    <property type="entry name" value="P-loop containing nucleoside triphosphate hydrolases"/>
    <property type="match status" value="1"/>
</dbReference>
<dbReference type="SMART" id="SM00028">
    <property type="entry name" value="TPR"/>
    <property type="match status" value="4"/>
</dbReference>
<dbReference type="Pfam" id="PF13469">
    <property type="entry name" value="Sulfotransfer_3"/>
    <property type="match status" value="1"/>
</dbReference>
<feature type="repeat" description="TPR" evidence="3">
    <location>
        <begin position="83"/>
        <end position="116"/>
    </location>
</feature>
<dbReference type="InterPro" id="IPR052346">
    <property type="entry name" value="O-mannosyl-transferase_TMTC"/>
</dbReference>
<dbReference type="Pfam" id="PF13432">
    <property type="entry name" value="TPR_16"/>
    <property type="match status" value="1"/>
</dbReference>